<keyword evidence="8" id="KW-0813">Transport</keyword>
<keyword evidence="5 8" id="KW-0256">Endoplasmic reticulum</keyword>
<evidence type="ECO:0000313" key="10">
    <source>
        <dbReference type="Proteomes" id="UP000076407"/>
    </source>
</evidence>
<accession>A0A182WYP6</accession>
<dbReference type="STRING" id="34691.A0A182WYP6"/>
<dbReference type="GO" id="GO:0000139">
    <property type="term" value="C:Golgi membrane"/>
    <property type="evidence" value="ECO:0007669"/>
    <property type="project" value="UniProtKB-SubCell"/>
</dbReference>
<dbReference type="EnsemblMetazoa" id="AQUA002657-RA">
    <property type="protein sequence ID" value="AQUA002657-PA"/>
    <property type="gene ID" value="AQUA002657"/>
</dbReference>
<dbReference type="PANTHER" id="PTHR21181">
    <property type="match status" value="1"/>
</dbReference>
<sequence>NFTGLSLAPVSAASQCAVFSHFCKQIIHFSNPSGPPAIMAIFNKIQIVLGFLSLLHAAYSAAQHRAYLRITEQEFTQLPIDIIFQAIASLIYIIYNILQVVGDFKEIRAAVDLQAKSWETLANIPSFYTFNHRGKALSPVYEQPDPEQYDRAYTTESYLD</sequence>
<dbReference type="GO" id="GO:0072546">
    <property type="term" value="C:EMC complex"/>
    <property type="evidence" value="ECO:0007669"/>
    <property type="project" value="UniProtKB-UniRule"/>
</dbReference>
<dbReference type="Proteomes" id="UP000076407">
    <property type="component" value="Unassembled WGS sequence"/>
</dbReference>
<keyword evidence="4 8" id="KW-0812">Transmembrane</keyword>
<dbReference type="GO" id="GO:0031901">
    <property type="term" value="C:early endosome membrane"/>
    <property type="evidence" value="ECO:0007669"/>
    <property type="project" value="UniProtKB-SubCell"/>
</dbReference>
<keyword evidence="6 8" id="KW-1133">Transmembrane helix</keyword>
<keyword evidence="8" id="KW-0967">Endosome</keyword>
<evidence type="ECO:0000256" key="7">
    <source>
        <dbReference type="ARBA" id="ARBA00023136"/>
    </source>
</evidence>
<keyword evidence="10" id="KW-1185">Reference proteome</keyword>
<evidence type="ECO:0000256" key="2">
    <source>
        <dbReference type="ARBA" id="ARBA00006109"/>
    </source>
</evidence>
<feature type="transmembrane region" description="Helical" evidence="8">
    <location>
        <begin position="80"/>
        <end position="98"/>
    </location>
</feature>
<dbReference type="PANTHER" id="PTHR21181:SF7">
    <property type="entry name" value="ER MEMBRANE PROTEIN COMPLEX SUBUNIT 5"/>
    <property type="match status" value="1"/>
</dbReference>
<evidence type="ECO:0000256" key="8">
    <source>
        <dbReference type="RuleBase" id="RU367002"/>
    </source>
</evidence>
<dbReference type="VEuPathDB" id="VectorBase:AQUA002657"/>
<dbReference type="InterPro" id="IPR018937">
    <property type="entry name" value="MMgT"/>
</dbReference>
<feature type="transmembrane region" description="Helical" evidence="8">
    <location>
        <begin position="37"/>
        <end position="59"/>
    </location>
</feature>
<keyword evidence="7 8" id="KW-0472">Membrane</keyword>
<evidence type="ECO:0000256" key="6">
    <source>
        <dbReference type="ARBA" id="ARBA00022989"/>
    </source>
</evidence>
<comment type="similarity">
    <text evidence="2 8">Belongs to the membrane magnesium transporter (TC 1.A.67) family.</text>
</comment>
<evidence type="ECO:0000256" key="3">
    <source>
        <dbReference type="ARBA" id="ARBA00011276"/>
    </source>
</evidence>
<evidence type="ECO:0000256" key="1">
    <source>
        <dbReference type="ARBA" id="ARBA00004477"/>
    </source>
</evidence>
<dbReference type="Pfam" id="PF10270">
    <property type="entry name" value="MMgT"/>
    <property type="match status" value="1"/>
</dbReference>
<keyword evidence="8" id="KW-0333">Golgi apparatus</keyword>
<evidence type="ECO:0000313" key="9">
    <source>
        <dbReference type="EnsemblMetazoa" id="AQUA002657-PA"/>
    </source>
</evidence>
<organism evidence="9 10">
    <name type="scientific">Anopheles quadriannulatus</name>
    <name type="common">Mosquito</name>
    <dbReference type="NCBI Taxonomy" id="34691"/>
    <lineage>
        <taxon>Eukaryota</taxon>
        <taxon>Metazoa</taxon>
        <taxon>Ecdysozoa</taxon>
        <taxon>Arthropoda</taxon>
        <taxon>Hexapoda</taxon>
        <taxon>Insecta</taxon>
        <taxon>Pterygota</taxon>
        <taxon>Neoptera</taxon>
        <taxon>Endopterygota</taxon>
        <taxon>Diptera</taxon>
        <taxon>Nematocera</taxon>
        <taxon>Culicoidea</taxon>
        <taxon>Culicidae</taxon>
        <taxon>Anophelinae</taxon>
        <taxon>Anopheles</taxon>
    </lineage>
</organism>
<protein>
    <recommendedName>
        <fullName evidence="8">Membrane magnesium transporter</fullName>
    </recommendedName>
</protein>
<dbReference type="GO" id="GO:0022890">
    <property type="term" value="F:inorganic cation transmembrane transporter activity"/>
    <property type="evidence" value="ECO:0007669"/>
    <property type="project" value="TreeGrafter"/>
</dbReference>
<comment type="subcellular location">
    <subcellularLocation>
        <location evidence="1">Endoplasmic reticulum membrane</location>
        <topology evidence="1">Multi-pass membrane protein</topology>
    </subcellularLocation>
    <subcellularLocation>
        <location evidence="8">Golgi apparatus membrane</location>
        <topology evidence="8">Multi-pass membrane protein</topology>
    </subcellularLocation>
    <subcellularLocation>
        <location evidence="8">Early endosome membrane</location>
        <topology evidence="8">Multi-pass membrane protein</topology>
    </subcellularLocation>
</comment>
<keyword evidence="8" id="KW-0460">Magnesium</keyword>
<evidence type="ECO:0000256" key="4">
    <source>
        <dbReference type="ARBA" id="ARBA00022692"/>
    </source>
</evidence>
<dbReference type="AlphaFoldDB" id="A0A182WYP6"/>
<dbReference type="GO" id="GO:0005886">
    <property type="term" value="C:plasma membrane"/>
    <property type="evidence" value="ECO:0007669"/>
    <property type="project" value="TreeGrafter"/>
</dbReference>
<comment type="function">
    <text evidence="8">Part of the endoplasmic reticulum membrane protein complex (EMC) that enables the energy-independent insertion into endoplasmic reticulum membranes of newly synthesized membrane proteins. May be involved in Mg(2+) transport.</text>
</comment>
<name>A0A182WYP6_ANOQN</name>
<proteinExistence type="inferred from homology"/>
<comment type="subunit">
    <text evidence="3">Component of the ER membrane protein complex (EMC).</text>
</comment>
<evidence type="ECO:0000256" key="5">
    <source>
        <dbReference type="ARBA" id="ARBA00022824"/>
    </source>
</evidence>
<reference evidence="9" key="1">
    <citation type="submission" date="2020-05" db="UniProtKB">
        <authorList>
            <consortium name="EnsemblMetazoa"/>
        </authorList>
    </citation>
    <scope>IDENTIFICATION</scope>
    <source>
        <strain evidence="9">SANGQUA</strain>
    </source>
</reference>